<dbReference type="Proteomes" id="UP000027265">
    <property type="component" value="Unassembled WGS sequence"/>
</dbReference>
<evidence type="ECO:0000259" key="2">
    <source>
        <dbReference type="PROSITE" id="PS50033"/>
    </source>
</evidence>
<proteinExistence type="predicted"/>
<dbReference type="GO" id="GO:0031468">
    <property type="term" value="P:nuclear membrane reassembly"/>
    <property type="evidence" value="ECO:0007669"/>
    <property type="project" value="TreeGrafter"/>
</dbReference>
<dbReference type="Gene3D" id="3.10.20.90">
    <property type="entry name" value="Phosphatidylinositol 3-kinase Catalytic Subunit, Chain A, domain 1"/>
    <property type="match status" value="1"/>
</dbReference>
<dbReference type="PANTHER" id="PTHR23333">
    <property type="entry name" value="UBX DOMAIN CONTAINING PROTEIN"/>
    <property type="match status" value="1"/>
</dbReference>
<evidence type="ECO:0000256" key="1">
    <source>
        <dbReference type="SAM" id="MobiDB-lite"/>
    </source>
</evidence>
<evidence type="ECO:0000313" key="5">
    <source>
        <dbReference type="Proteomes" id="UP000027265"/>
    </source>
</evidence>
<organism evidence="4 5">
    <name type="scientific">Jaapia argillacea MUCL 33604</name>
    <dbReference type="NCBI Taxonomy" id="933084"/>
    <lineage>
        <taxon>Eukaryota</taxon>
        <taxon>Fungi</taxon>
        <taxon>Dikarya</taxon>
        <taxon>Basidiomycota</taxon>
        <taxon>Agaricomycotina</taxon>
        <taxon>Agaricomycetes</taxon>
        <taxon>Agaricomycetidae</taxon>
        <taxon>Jaapiales</taxon>
        <taxon>Jaapiaceae</taxon>
        <taxon>Jaapia</taxon>
    </lineage>
</organism>
<feature type="compositionally biased region" description="Low complexity" evidence="1">
    <location>
        <begin position="190"/>
        <end position="207"/>
    </location>
</feature>
<dbReference type="SUPFAM" id="SSF54236">
    <property type="entry name" value="Ubiquitin-like"/>
    <property type="match status" value="1"/>
</dbReference>
<evidence type="ECO:0000259" key="3">
    <source>
        <dbReference type="PROSITE" id="PS51399"/>
    </source>
</evidence>
<gene>
    <name evidence="4" type="ORF">JAAARDRAFT_34913</name>
</gene>
<dbReference type="GO" id="GO:0043161">
    <property type="term" value="P:proteasome-mediated ubiquitin-dependent protein catabolic process"/>
    <property type="evidence" value="ECO:0007669"/>
    <property type="project" value="TreeGrafter"/>
</dbReference>
<dbReference type="SMART" id="SM00553">
    <property type="entry name" value="SEP"/>
    <property type="match status" value="1"/>
</dbReference>
<dbReference type="AlphaFoldDB" id="A0A067PTQ7"/>
<dbReference type="FunCoup" id="A0A067PTQ7">
    <property type="interactions" value="612"/>
</dbReference>
<dbReference type="OrthoDB" id="25887at2759"/>
<dbReference type="GO" id="GO:0005829">
    <property type="term" value="C:cytosol"/>
    <property type="evidence" value="ECO:0007669"/>
    <property type="project" value="TreeGrafter"/>
</dbReference>
<dbReference type="PROSITE" id="PS50033">
    <property type="entry name" value="UBX"/>
    <property type="match status" value="1"/>
</dbReference>
<evidence type="ECO:0008006" key="6">
    <source>
        <dbReference type="Google" id="ProtNLM"/>
    </source>
</evidence>
<accession>A0A067PTQ7</accession>
<dbReference type="GO" id="GO:0043130">
    <property type="term" value="F:ubiquitin binding"/>
    <property type="evidence" value="ECO:0007669"/>
    <property type="project" value="TreeGrafter"/>
</dbReference>
<dbReference type="HOGENOM" id="CLU_029402_4_1_1"/>
<sequence length="263" mass="27476">MAHPGVAQQDAGGERSGLDVQNPDRAESVPGGDVVRDLLRRAAATGSPPDVANPEAAQHGIVSAGGLPHEVPAIRDLTFWRDGFSIGDGELMRYNDPVNAQILSEINSGRAPPKLFNVLPGQLVEVRVAKRLSEDYNLALLQHLFISNAGPSSASFDSGDQLESPVTPATGEAGGSGNHGGVGMPGGFPTTGTSAVPTSTSVTATEAEGIRTTLEVDQTKATTGVQIRSDGGTRMVRRMNLTNAVKDIRNFFNTSSPENVTRP</sequence>
<evidence type="ECO:0000313" key="4">
    <source>
        <dbReference type="EMBL" id="KDQ58114.1"/>
    </source>
</evidence>
<reference evidence="5" key="1">
    <citation type="journal article" date="2014" name="Proc. Natl. Acad. Sci. U.S.A.">
        <title>Extensive sampling of basidiomycete genomes demonstrates inadequacy of the white-rot/brown-rot paradigm for wood decay fungi.</title>
        <authorList>
            <person name="Riley R."/>
            <person name="Salamov A.A."/>
            <person name="Brown D.W."/>
            <person name="Nagy L.G."/>
            <person name="Floudas D."/>
            <person name="Held B.W."/>
            <person name="Levasseur A."/>
            <person name="Lombard V."/>
            <person name="Morin E."/>
            <person name="Otillar R."/>
            <person name="Lindquist E.A."/>
            <person name="Sun H."/>
            <person name="LaButti K.M."/>
            <person name="Schmutz J."/>
            <person name="Jabbour D."/>
            <person name="Luo H."/>
            <person name="Baker S.E."/>
            <person name="Pisabarro A.G."/>
            <person name="Walton J.D."/>
            <person name="Blanchette R.A."/>
            <person name="Henrissat B."/>
            <person name="Martin F."/>
            <person name="Cullen D."/>
            <person name="Hibbett D.S."/>
            <person name="Grigoriev I.V."/>
        </authorList>
    </citation>
    <scope>NUCLEOTIDE SEQUENCE [LARGE SCALE GENOMIC DNA]</scope>
    <source>
        <strain evidence="5">MUCL 33604</strain>
    </source>
</reference>
<feature type="region of interest" description="Disordered" evidence="1">
    <location>
        <begin position="152"/>
        <end position="209"/>
    </location>
</feature>
<feature type="compositionally biased region" description="Basic and acidic residues" evidence="1">
    <location>
        <begin position="12"/>
        <end position="27"/>
    </location>
</feature>
<protein>
    <recommendedName>
        <fullName evidence="6">SEP domain-containing protein</fullName>
    </recommendedName>
</protein>
<dbReference type="InterPro" id="IPR012989">
    <property type="entry name" value="SEP_domain"/>
</dbReference>
<dbReference type="InterPro" id="IPR029071">
    <property type="entry name" value="Ubiquitin-like_domsf"/>
</dbReference>
<dbReference type="STRING" id="933084.A0A067PTQ7"/>
<dbReference type="InterPro" id="IPR001012">
    <property type="entry name" value="UBX_dom"/>
</dbReference>
<dbReference type="Gene3D" id="3.30.420.210">
    <property type="entry name" value="SEP domain"/>
    <property type="match status" value="1"/>
</dbReference>
<dbReference type="GO" id="GO:0007030">
    <property type="term" value="P:Golgi organization"/>
    <property type="evidence" value="ECO:0007669"/>
    <property type="project" value="TreeGrafter"/>
</dbReference>
<dbReference type="InterPro" id="IPR036241">
    <property type="entry name" value="NSFL1C_SEP_dom_sf"/>
</dbReference>
<dbReference type="SUPFAM" id="SSF102848">
    <property type="entry name" value="NSFL1 (p97 ATPase) cofactor p47, SEP domain"/>
    <property type="match status" value="1"/>
</dbReference>
<feature type="domain" description="SEP" evidence="3">
    <location>
        <begin position="72"/>
        <end position="137"/>
    </location>
</feature>
<dbReference type="GO" id="GO:0000045">
    <property type="term" value="P:autophagosome assembly"/>
    <property type="evidence" value="ECO:0007669"/>
    <property type="project" value="TreeGrafter"/>
</dbReference>
<feature type="region of interest" description="Disordered" evidence="1">
    <location>
        <begin position="1"/>
        <end position="39"/>
    </location>
</feature>
<dbReference type="PANTHER" id="PTHR23333:SF20">
    <property type="entry name" value="NSFL1 COFACTOR P47"/>
    <property type="match status" value="1"/>
</dbReference>
<dbReference type="FunFam" id="3.30.420.210:FF:000002">
    <property type="entry name" value="UBX domain-containing protein 1"/>
    <property type="match status" value="1"/>
</dbReference>
<dbReference type="PROSITE" id="PS51399">
    <property type="entry name" value="SEP"/>
    <property type="match status" value="1"/>
</dbReference>
<name>A0A067PTQ7_9AGAM</name>
<dbReference type="InParanoid" id="A0A067PTQ7"/>
<feature type="domain" description="UBX" evidence="2">
    <location>
        <begin position="218"/>
        <end position="263"/>
    </location>
</feature>
<dbReference type="EMBL" id="KL197718">
    <property type="protein sequence ID" value="KDQ58114.1"/>
    <property type="molecule type" value="Genomic_DNA"/>
</dbReference>
<keyword evidence="5" id="KW-1185">Reference proteome</keyword>
<feature type="compositionally biased region" description="Gly residues" evidence="1">
    <location>
        <begin position="172"/>
        <end position="186"/>
    </location>
</feature>
<dbReference type="GO" id="GO:0061025">
    <property type="term" value="P:membrane fusion"/>
    <property type="evidence" value="ECO:0007669"/>
    <property type="project" value="TreeGrafter"/>
</dbReference>
<dbReference type="Pfam" id="PF08059">
    <property type="entry name" value="SEP"/>
    <property type="match status" value="1"/>
</dbReference>
<dbReference type="GO" id="GO:0005634">
    <property type="term" value="C:nucleus"/>
    <property type="evidence" value="ECO:0007669"/>
    <property type="project" value="TreeGrafter"/>
</dbReference>